<name>A0ABW5ZB55_9FLAO</name>
<evidence type="ECO:0000256" key="1">
    <source>
        <dbReference type="ARBA" id="ARBA00023002"/>
    </source>
</evidence>
<dbReference type="RefSeq" id="WP_379809090.1">
    <property type="nucleotide sequence ID" value="NZ_JBHUOL010000022.1"/>
</dbReference>
<evidence type="ECO:0000313" key="4">
    <source>
        <dbReference type="Proteomes" id="UP001597549"/>
    </source>
</evidence>
<dbReference type="Gene3D" id="3.30.9.10">
    <property type="entry name" value="D-Amino Acid Oxidase, subunit A, domain 2"/>
    <property type="match status" value="1"/>
</dbReference>
<dbReference type="SUPFAM" id="SSF51971">
    <property type="entry name" value="Nucleotide-binding domain"/>
    <property type="match status" value="1"/>
</dbReference>
<dbReference type="PANTHER" id="PTHR13847:SF289">
    <property type="entry name" value="GLYCINE OXIDASE"/>
    <property type="match status" value="1"/>
</dbReference>
<organism evidence="3 4">
    <name type="scientific">Flavobacterium ardleyense</name>
    <dbReference type="NCBI Taxonomy" id="2038737"/>
    <lineage>
        <taxon>Bacteria</taxon>
        <taxon>Pseudomonadati</taxon>
        <taxon>Bacteroidota</taxon>
        <taxon>Flavobacteriia</taxon>
        <taxon>Flavobacteriales</taxon>
        <taxon>Flavobacteriaceae</taxon>
        <taxon>Flavobacterium</taxon>
    </lineage>
</organism>
<dbReference type="EC" id="1.-.-.-" evidence="3"/>
<comment type="caution">
    <text evidence="3">The sequence shown here is derived from an EMBL/GenBank/DDBJ whole genome shotgun (WGS) entry which is preliminary data.</text>
</comment>
<dbReference type="Gene3D" id="3.50.50.60">
    <property type="entry name" value="FAD/NAD(P)-binding domain"/>
    <property type="match status" value="1"/>
</dbReference>
<evidence type="ECO:0000259" key="2">
    <source>
        <dbReference type="Pfam" id="PF01266"/>
    </source>
</evidence>
<dbReference type="EMBL" id="JBHUOL010000022">
    <property type="protein sequence ID" value="MFD2910018.1"/>
    <property type="molecule type" value="Genomic_DNA"/>
</dbReference>
<reference evidence="4" key="1">
    <citation type="journal article" date="2019" name="Int. J. Syst. Evol. Microbiol.">
        <title>The Global Catalogue of Microorganisms (GCM) 10K type strain sequencing project: providing services to taxonomists for standard genome sequencing and annotation.</title>
        <authorList>
            <consortium name="The Broad Institute Genomics Platform"/>
            <consortium name="The Broad Institute Genome Sequencing Center for Infectious Disease"/>
            <person name="Wu L."/>
            <person name="Ma J."/>
        </authorList>
    </citation>
    <scope>NUCLEOTIDE SEQUENCE [LARGE SCALE GENOMIC DNA]</scope>
    <source>
        <strain evidence="4">KCTC 52644</strain>
    </source>
</reference>
<proteinExistence type="predicted"/>
<dbReference type="SUPFAM" id="SSF54373">
    <property type="entry name" value="FAD-linked reductases, C-terminal domain"/>
    <property type="match status" value="1"/>
</dbReference>
<evidence type="ECO:0000313" key="3">
    <source>
        <dbReference type="EMBL" id="MFD2910018.1"/>
    </source>
</evidence>
<keyword evidence="4" id="KW-1185">Reference proteome</keyword>
<dbReference type="InterPro" id="IPR006076">
    <property type="entry name" value="FAD-dep_OxRdtase"/>
</dbReference>
<dbReference type="GO" id="GO:0016491">
    <property type="term" value="F:oxidoreductase activity"/>
    <property type="evidence" value="ECO:0007669"/>
    <property type="project" value="UniProtKB-KW"/>
</dbReference>
<keyword evidence="1 3" id="KW-0560">Oxidoreductase</keyword>
<feature type="domain" description="FAD dependent oxidoreductase" evidence="2">
    <location>
        <begin position="3"/>
        <end position="323"/>
    </location>
</feature>
<dbReference type="PANTHER" id="PTHR13847">
    <property type="entry name" value="SARCOSINE DEHYDROGENASE-RELATED"/>
    <property type="match status" value="1"/>
</dbReference>
<dbReference type="Pfam" id="PF01266">
    <property type="entry name" value="DAO"/>
    <property type="match status" value="1"/>
</dbReference>
<sequence>MIDFIIVGNGLAGISFAEIALQHNKSIFVFDNNSQPSSKVAGGLYNPVVLKRFSEVWKAKEQIDFAFPLYHTIQARLNVVFDYELPILRKLFSIEEQNNWFQAADKLNLAPFLDPKLSNQKYSAIDSPFHYGKVNHTGYLEISTLIESYSKYLKDLNCYSTDSFDYIQIQFLESGIQYKDIHAKNIIFAEGFGLHANPFFNDLPLDGTKGELLIIKAADLQLDVVIKSSVFILPIGNDLYKVGATYDWKDKTNNPTEEGKKELVDKLKELISCDFEVIEHFAGVRPTVKDRRPLVGTHPLHSQLHLLNGLGTRGVMLGPYLANQLFQHIENAIPLENEINIERCYKKSRNS</sequence>
<dbReference type="Proteomes" id="UP001597549">
    <property type="component" value="Unassembled WGS sequence"/>
</dbReference>
<protein>
    <submittedName>
        <fullName evidence="3">NAD(P)/FAD-dependent oxidoreductase</fullName>
        <ecNumber evidence="3">1.-.-.-</ecNumber>
    </submittedName>
</protein>
<gene>
    <name evidence="3" type="ORF">ACFSX9_14885</name>
</gene>
<accession>A0ABW5ZB55</accession>
<dbReference type="InterPro" id="IPR036188">
    <property type="entry name" value="FAD/NAD-bd_sf"/>
</dbReference>